<evidence type="ECO:0000313" key="2">
    <source>
        <dbReference type="Proteomes" id="UP001367508"/>
    </source>
</evidence>
<dbReference type="AlphaFoldDB" id="A0AAN9MP62"/>
<evidence type="ECO:0000313" key="1">
    <source>
        <dbReference type="EMBL" id="KAK7358274.1"/>
    </source>
</evidence>
<organism evidence="1 2">
    <name type="scientific">Canavalia gladiata</name>
    <name type="common">Sword bean</name>
    <name type="synonym">Dolichos gladiatus</name>
    <dbReference type="NCBI Taxonomy" id="3824"/>
    <lineage>
        <taxon>Eukaryota</taxon>
        <taxon>Viridiplantae</taxon>
        <taxon>Streptophyta</taxon>
        <taxon>Embryophyta</taxon>
        <taxon>Tracheophyta</taxon>
        <taxon>Spermatophyta</taxon>
        <taxon>Magnoliopsida</taxon>
        <taxon>eudicotyledons</taxon>
        <taxon>Gunneridae</taxon>
        <taxon>Pentapetalae</taxon>
        <taxon>rosids</taxon>
        <taxon>fabids</taxon>
        <taxon>Fabales</taxon>
        <taxon>Fabaceae</taxon>
        <taxon>Papilionoideae</taxon>
        <taxon>50 kb inversion clade</taxon>
        <taxon>NPAAA clade</taxon>
        <taxon>indigoferoid/millettioid clade</taxon>
        <taxon>Phaseoleae</taxon>
        <taxon>Canavalia</taxon>
    </lineage>
</organism>
<name>A0AAN9MP62_CANGL</name>
<reference evidence="1 2" key="1">
    <citation type="submission" date="2024-01" db="EMBL/GenBank/DDBJ databases">
        <title>The genomes of 5 underutilized Papilionoideae crops provide insights into root nodulation and disease resistanc.</title>
        <authorList>
            <person name="Jiang F."/>
        </authorList>
    </citation>
    <scope>NUCLEOTIDE SEQUENCE [LARGE SCALE GENOMIC DNA]</scope>
    <source>
        <strain evidence="1">LVBAO_FW01</strain>
        <tissue evidence="1">Leaves</tissue>
    </source>
</reference>
<dbReference type="EMBL" id="JAYMYQ010000001">
    <property type="protein sequence ID" value="KAK7358274.1"/>
    <property type="molecule type" value="Genomic_DNA"/>
</dbReference>
<proteinExistence type="predicted"/>
<accession>A0AAN9MP62</accession>
<gene>
    <name evidence="1" type="ORF">VNO77_00200</name>
</gene>
<protein>
    <submittedName>
        <fullName evidence="1">Uncharacterized protein</fullName>
    </submittedName>
</protein>
<dbReference type="Proteomes" id="UP001367508">
    <property type="component" value="Unassembled WGS sequence"/>
</dbReference>
<sequence length="66" mass="7453">MAFLGQMLCGVLQTVGKWVPMLWQVLSIGNKDYFVIKIQGSAGFTHSSMLRDYPHGKLSKMGYLSW</sequence>
<keyword evidence="2" id="KW-1185">Reference proteome</keyword>
<comment type="caution">
    <text evidence="1">The sequence shown here is derived from an EMBL/GenBank/DDBJ whole genome shotgun (WGS) entry which is preliminary data.</text>
</comment>